<feature type="compositionally biased region" description="Basic and acidic residues" evidence="1">
    <location>
        <begin position="368"/>
        <end position="388"/>
    </location>
</feature>
<proteinExistence type="predicted"/>
<feature type="compositionally biased region" description="Low complexity" evidence="1">
    <location>
        <begin position="389"/>
        <end position="400"/>
    </location>
</feature>
<keyword evidence="3" id="KW-1185">Reference proteome</keyword>
<feature type="compositionally biased region" description="Basic and acidic residues" evidence="1">
    <location>
        <begin position="406"/>
        <end position="417"/>
    </location>
</feature>
<feature type="region of interest" description="Disordered" evidence="1">
    <location>
        <begin position="219"/>
        <end position="243"/>
    </location>
</feature>
<dbReference type="STRING" id="181874.A0A409Y9C9"/>
<accession>A0A409Y9C9</accession>
<gene>
    <name evidence="2" type="ORF">CVT24_005301</name>
</gene>
<dbReference type="InParanoid" id="A0A409Y9C9"/>
<sequence length="417" mass="45095">MSPSKSSSTTHSSKLPTAKITALSRLKSFGSSLKPTAKPSPILFPPPSWELTEDLLNPYANKSAPALSESNFEEAVPIVEAPEPLTLAQRIKALIEALTIPGVSSPSTDTDKTVVENVEANPAAPIPEGMDDSLVRLLSSEDVMNGSQSNQLDEGPSRPGIWNVLSGLKTGHGSTSDSSTIGSSSVEEDVDTGVMMYAPLHPKSDSQVELATSETVLEHADKPDGQPGAAPIDSTPPQGKGKQVWVPSTTQLSLLTTWWGYRIYLPPPIMEQLDKSSLKATARAAMITSALKWMLDKIPLMLIPAQFRPAVKMLKQLAPVVSYVGVFIAWSWDRIRSYDKGNGVVLTATWLLPVALLPMTWDAGDIHGPRLPKNPEEMERPGAAEIREPPAQAAAAEPVNEPCPPPKEEKKKYFFRW</sequence>
<evidence type="ECO:0000313" key="2">
    <source>
        <dbReference type="EMBL" id="PPQ99511.1"/>
    </source>
</evidence>
<dbReference type="AlphaFoldDB" id="A0A409Y9C9"/>
<dbReference type="Proteomes" id="UP000284842">
    <property type="component" value="Unassembled WGS sequence"/>
</dbReference>
<evidence type="ECO:0000313" key="3">
    <source>
        <dbReference type="Proteomes" id="UP000284842"/>
    </source>
</evidence>
<organism evidence="2 3">
    <name type="scientific">Panaeolus cyanescens</name>
    <dbReference type="NCBI Taxonomy" id="181874"/>
    <lineage>
        <taxon>Eukaryota</taxon>
        <taxon>Fungi</taxon>
        <taxon>Dikarya</taxon>
        <taxon>Basidiomycota</taxon>
        <taxon>Agaricomycotina</taxon>
        <taxon>Agaricomycetes</taxon>
        <taxon>Agaricomycetidae</taxon>
        <taxon>Agaricales</taxon>
        <taxon>Agaricineae</taxon>
        <taxon>Galeropsidaceae</taxon>
        <taxon>Panaeolus</taxon>
    </lineage>
</organism>
<comment type="caution">
    <text evidence="2">The sequence shown here is derived from an EMBL/GenBank/DDBJ whole genome shotgun (WGS) entry which is preliminary data.</text>
</comment>
<dbReference type="OrthoDB" id="3247214at2759"/>
<evidence type="ECO:0000256" key="1">
    <source>
        <dbReference type="SAM" id="MobiDB-lite"/>
    </source>
</evidence>
<name>A0A409Y9C9_9AGAR</name>
<feature type="region of interest" description="Disordered" evidence="1">
    <location>
        <begin position="368"/>
        <end position="417"/>
    </location>
</feature>
<protein>
    <submittedName>
        <fullName evidence="2">Uncharacterized protein</fullName>
    </submittedName>
</protein>
<dbReference type="EMBL" id="NHTK01001355">
    <property type="protein sequence ID" value="PPQ99511.1"/>
    <property type="molecule type" value="Genomic_DNA"/>
</dbReference>
<reference evidence="2 3" key="1">
    <citation type="journal article" date="2018" name="Evol. Lett.">
        <title>Horizontal gene cluster transfer increased hallucinogenic mushroom diversity.</title>
        <authorList>
            <person name="Reynolds H.T."/>
            <person name="Vijayakumar V."/>
            <person name="Gluck-Thaler E."/>
            <person name="Korotkin H.B."/>
            <person name="Matheny P.B."/>
            <person name="Slot J.C."/>
        </authorList>
    </citation>
    <scope>NUCLEOTIDE SEQUENCE [LARGE SCALE GENOMIC DNA]</scope>
    <source>
        <strain evidence="2 3">2629</strain>
    </source>
</reference>